<dbReference type="HOGENOM" id="CLU_132013_2_0_11"/>
<dbReference type="AlphaFoldDB" id="A0A051UHK7"/>
<keyword evidence="1" id="KW-0472">Membrane</keyword>
<evidence type="ECO:0000313" key="3">
    <source>
        <dbReference type="Proteomes" id="UP000025947"/>
    </source>
</evidence>
<dbReference type="RefSeq" id="WP_044483972.1">
    <property type="nucleotide sequence ID" value="NZ_KK328284.1"/>
</dbReference>
<dbReference type="Proteomes" id="UP000025947">
    <property type="component" value="Unassembled WGS sequence"/>
</dbReference>
<feature type="transmembrane region" description="Helical" evidence="1">
    <location>
        <begin position="6"/>
        <end position="28"/>
    </location>
</feature>
<keyword evidence="3" id="KW-1185">Reference proteome</keyword>
<protein>
    <recommendedName>
        <fullName evidence="4">DUF4345 domain-containing protein</fullName>
    </recommendedName>
</protein>
<comment type="caution">
    <text evidence="2">The sequence shown here is derived from an EMBL/GenBank/DDBJ whole genome shotgun (WGS) entry which is preliminary data.</text>
</comment>
<reference evidence="2 3" key="1">
    <citation type="submission" date="2014-04" db="EMBL/GenBank/DDBJ databases">
        <title>The Genome Sequence of Mycobacterium tuberculosis TKK-01-0051.</title>
        <authorList>
            <consortium name="The Broad Institute Genomics Platform"/>
            <consortium name="The Broad Institute Genome Sequencing Center for Infectious Disease"/>
            <person name="Earl A.M."/>
            <person name="Cohen K."/>
            <person name="Pym A."/>
            <person name="Bishai W."/>
            <person name="Maharaj K."/>
            <person name="Desjardins C."/>
            <person name="Abeel T."/>
            <person name="Young S."/>
            <person name="Zeng Q."/>
            <person name="Gargeya S."/>
            <person name="Abouelleil A."/>
            <person name="Alvarado L."/>
            <person name="Chapman S.B."/>
            <person name="Gainer-Dewar J."/>
            <person name="Goldberg J."/>
            <person name="Griggs A."/>
            <person name="Gujja S."/>
            <person name="Hansen M."/>
            <person name="Howarth C."/>
            <person name="Imamovic A."/>
            <person name="Larimer J."/>
            <person name="Murphy C."/>
            <person name="Naylor J."/>
            <person name="Pearson M."/>
            <person name="Poon T.W."/>
            <person name="Priest M."/>
            <person name="Roberts A."/>
            <person name="Saif S."/>
            <person name="Shea T."/>
            <person name="Sykes S."/>
            <person name="Wortman J."/>
            <person name="Nusbaum C."/>
            <person name="Birren B."/>
        </authorList>
    </citation>
    <scope>NUCLEOTIDE SEQUENCE [LARGE SCALE GENOMIC DNA]</scope>
    <source>
        <strain evidence="2 3">TKK-01-0051</strain>
    </source>
</reference>
<keyword evidence="1" id="KW-0812">Transmembrane</keyword>
<sequence>MTLTSILIRLGLAASLIVSAAGHAYLYVHGYQHIPEIGTAFMAQASLSFAIALLILVGGPAWLRWAGAAMAAGSLVAFALSRTVGLAGFSERGWEPAPYAAVTVAAEVLTVVLWGLNGGLRLRGARTTVV</sequence>
<feature type="transmembrane region" description="Helical" evidence="1">
    <location>
        <begin position="40"/>
        <end position="59"/>
    </location>
</feature>
<evidence type="ECO:0000313" key="2">
    <source>
        <dbReference type="EMBL" id="KBZ68667.1"/>
    </source>
</evidence>
<name>A0A051UHK7_9MYCO</name>
<dbReference type="EMBL" id="JLXW01000002">
    <property type="protein sequence ID" value="KBZ68667.1"/>
    <property type="molecule type" value="Genomic_DNA"/>
</dbReference>
<proteinExistence type="predicted"/>
<feature type="transmembrane region" description="Helical" evidence="1">
    <location>
        <begin position="65"/>
        <end position="85"/>
    </location>
</feature>
<accession>A0A051UHK7</accession>
<gene>
    <name evidence="2" type="ORF">K875_01223</name>
</gene>
<evidence type="ECO:0000256" key="1">
    <source>
        <dbReference type="SAM" id="Phobius"/>
    </source>
</evidence>
<evidence type="ECO:0008006" key="4">
    <source>
        <dbReference type="Google" id="ProtNLM"/>
    </source>
</evidence>
<organism evidence="2 3">
    <name type="scientific">Mycobacterium [tuberculosis] TKK-01-0051</name>
    <dbReference type="NCBI Taxonomy" id="1324261"/>
    <lineage>
        <taxon>Bacteria</taxon>
        <taxon>Bacillati</taxon>
        <taxon>Actinomycetota</taxon>
        <taxon>Actinomycetes</taxon>
        <taxon>Mycobacteriales</taxon>
        <taxon>Mycobacteriaceae</taxon>
        <taxon>Mycobacterium</taxon>
        <taxon>Mycobacterium avium complex (MAC)</taxon>
    </lineage>
</organism>
<feature type="transmembrane region" description="Helical" evidence="1">
    <location>
        <begin position="97"/>
        <end position="116"/>
    </location>
</feature>
<keyword evidence="1" id="KW-1133">Transmembrane helix</keyword>